<dbReference type="PANTHER" id="PTHR11091">
    <property type="entry name" value="OXIDOREDUCTASE-RELATED"/>
    <property type="match status" value="1"/>
</dbReference>
<comment type="caution">
    <text evidence="3">The sequence shown here is derived from an EMBL/GenBank/DDBJ whole genome shotgun (WGS) entry which is preliminary data.</text>
</comment>
<protein>
    <submittedName>
        <fullName evidence="3">Putative oxidoreductase YjmC</fullName>
        <ecNumber evidence="3">1.1.1.-</ecNumber>
    </submittedName>
</protein>
<dbReference type="Gene3D" id="1.10.1530.10">
    <property type="match status" value="1"/>
</dbReference>
<organism evidence="3">
    <name type="scientific">bioreactor metagenome</name>
    <dbReference type="NCBI Taxonomy" id="1076179"/>
    <lineage>
        <taxon>unclassified sequences</taxon>
        <taxon>metagenomes</taxon>
        <taxon>ecological metagenomes</taxon>
    </lineage>
</organism>
<reference evidence="3" key="1">
    <citation type="submission" date="2019-08" db="EMBL/GenBank/DDBJ databases">
        <authorList>
            <person name="Kucharzyk K."/>
            <person name="Murdoch R.W."/>
            <person name="Higgins S."/>
            <person name="Loffler F."/>
        </authorList>
    </citation>
    <scope>NUCLEOTIDE SEQUENCE</scope>
</reference>
<dbReference type="AlphaFoldDB" id="A0A644TC73"/>
<dbReference type="InterPro" id="IPR036111">
    <property type="entry name" value="Mal/L-sulfo/L-lacto_DH-like_sf"/>
</dbReference>
<dbReference type="Pfam" id="PF02615">
    <property type="entry name" value="Ldh_2"/>
    <property type="match status" value="1"/>
</dbReference>
<accession>A0A644TC73</accession>
<gene>
    <name evidence="3" type="primary">yjmC_3</name>
    <name evidence="3" type="ORF">SDC9_10168</name>
</gene>
<sequence>MDDTVTWWKFEEVATFMKAGFEAVGVPSEEAEVCTDVLIAADKRGVDSHGVGRYKPIYLDRIWAGTQLPKTNFEIVKESPTTVVIDGHNGMGHYISKRAMEMAIEKADKYGLGMAVVRNSTHYGAAFYYPNMAVERGMIGMTTTSARPSIAPTWGVEPMLGTNPMTWGMPSDEAFPFMADYATSVTQRGKIELYDRLGKDLPDGWVIGEDGKYRHDTHQVLVDLTKDKAALTPLGGLGEDLAGYKGYGNAMVVELLSSALSQANFMKALMGVKDGKPAPIELGHSFLAIKVEAFCDLAAFKHQVGEISRQLRASRKAPGAKRIWTPGEKEYEVYQYRKDKGVPFNEPLKNAFRAVKERCNLPHKLPF</sequence>
<proteinExistence type="inferred from homology"/>
<name>A0A644TC73_9ZZZZ</name>
<dbReference type="EMBL" id="VSSQ01000025">
    <property type="protein sequence ID" value="MPL64513.1"/>
    <property type="molecule type" value="Genomic_DNA"/>
</dbReference>
<comment type="similarity">
    <text evidence="1">Belongs to the LDH2/MDH2 oxidoreductase family.</text>
</comment>
<dbReference type="EC" id="1.1.1.-" evidence="3"/>
<evidence type="ECO:0000256" key="2">
    <source>
        <dbReference type="ARBA" id="ARBA00023002"/>
    </source>
</evidence>
<evidence type="ECO:0000313" key="3">
    <source>
        <dbReference type="EMBL" id="MPL64513.1"/>
    </source>
</evidence>
<dbReference type="InterPro" id="IPR003767">
    <property type="entry name" value="Malate/L-lactate_DH-like"/>
</dbReference>
<dbReference type="InterPro" id="IPR043144">
    <property type="entry name" value="Mal/L-sulf/L-lact_DH-like_ah"/>
</dbReference>
<dbReference type="SUPFAM" id="SSF89733">
    <property type="entry name" value="L-sulfolactate dehydrogenase-like"/>
    <property type="match status" value="1"/>
</dbReference>
<dbReference type="GO" id="GO:0016491">
    <property type="term" value="F:oxidoreductase activity"/>
    <property type="evidence" value="ECO:0007669"/>
    <property type="project" value="UniProtKB-KW"/>
</dbReference>
<keyword evidence="2 3" id="KW-0560">Oxidoreductase</keyword>
<dbReference type="InterPro" id="IPR043143">
    <property type="entry name" value="Mal/L-sulf/L-lact_DH-like_NADP"/>
</dbReference>
<dbReference type="Gene3D" id="3.30.1370.60">
    <property type="entry name" value="Hypothetical oxidoreductase yiak, domain 2"/>
    <property type="match status" value="1"/>
</dbReference>
<evidence type="ECO:0000256" key="1">
    <source>
        <dbReference type="ARBA" id="ARBA00006056"/>
    </source>
</evidence>
<dbReference type="PANTHER" id="PTHR11091:SF0">
    <property type="entry name" value="MALATE DEHYDROGENASE"/>
    <property type="match status" value="1"/>
</dbReference>